<proteinExistence type="predicted"/>
<evidence type="ECO:0000313" key="3">
    <source>
        <dbReference type="EMBL" id="CAE4582663.1"/>
    </source>
</evidence>
<feature type="compositionally biased region" description="Polar residues" evidence="1">
    <location>
        <begin position="11"/>
        <end position="22"/>
    </location>
</feature>
<evidence type="ECO:0008006" key="4">
    <source>
        <dbReference type="Google" id="ProtNLM"/>
    </source>
</evidence>
<accession>A0A6V2AR72</accession>
<feature type="region of interest" description="Disordered" evidence="1">
    <location>
        <begin position="82"/>
        <end position="133"/>
    </location>
</feature>
<sequence>MSNSRHYRPHATSSYSPRRNNKSSTFTFLRSVSRVASTTATASTVILTAQAAHVAWNTPRLPPPPNSGYDFPIHGLVSMYREEEEDEQEKYVEDGEMLNDSHNNDGDSDEEKKIDRPQSSTTNSSPPPSPIIHSNQEEVNLVIIGDSPVEGIGNATHRQSLSGQTARHFSKITNRPVRYWSFGVCGLTAKGIKDCMLPLLHQVVDIPTGNKGRRHRRRCSNDRKIDAVVVSCGVNNVLWGQSASAFGIELKSLLISIQSSPGCEHAVVLVMGLPDFSRMPFLPWPLSSVVGWRGRALKEEMERVVEEMQLDEDGDDSNEKTNGSKRRRIALATIPEVQDVLGDAQNINTTNHPLLDHLRHDPAQLASLQIQDFFADDGFHPGKHGTILLGNLLSRVYAEEIGISVL</sequence>
<evidence type="ECO:0000313" key="2">
    <source>
        <dbReference type="EMBL" id="CAE4582661.1"/>
    </source>
</evidence>
<dbReference type="SUPFAM" id="SSF52266">
    <property type="entry name" value="SGNH hydrolase"/>
    <property type="match status" value="1"/>
</dbReference>
<dbReference type="GO" id="GO:0016788">
    <property type="term" value="F:hydrolase activity, acting on ester bonds"/>
    <property type="evidence" value="ECO:0007669"/>
    <property type="project" value="InterPro"/>
</dbReference>
<feature type="region of interest" description="Disordered" evidence="1">
    <location>
        <begin position="1"/>
        <end position="22"/>
    </location>
</feature>
<feature type="region of interest" description="Disordered" evidence="1">
    <location>
        <begin position="307"/>
        <end position="327"/>
    </location>
</feature>
<evidence type="ECO:0000256" key="1">
    <source>
        <dbReference type="SAM" id="MobiDB-lite"/>
    </source>
</evidence>
<dbReference type="Gene3D" id="3.40.50.1110">
    <property type="entry name" value="SGNH hydrolase"/>
    <property type="match status" value="1"/>
</dbReference>
<reference evidence="3" key="1">
    <citation type="submission" date="2021-01" db="EMBL/GenBank/DDBJ databases">
        <authorList>
            <person name="Corre E."/>
            <person name="Pelletier E."/>
            <person name="Niang G."/>
            <person name="Scheremetjew M."/>
            <person name="Finn R."/>
            <person name="Kale V."/>
            <person name="Holt S."/>
            <person name="Cochrane G."/>
            <person name="Meng A."/>
            <person name="Brown T."/>
            <person name="Cohen L."/>
        </authorList>
    </citation>
    <scope>NUCLEOTIDE SEQUENCE</scope>
    <source>
        <strain evidence="3">GSO104</strain>
    </source>
</reference>
<organism evidence="3">
    <name type="scientific">Ditylum brightwellii</name>
    <dbReference type="NCBI Taxonomy" id="49249"/>
    <lineage>
        <taxon>Eukaryota</taxon>
        <taxon>Sar</taxon>
        <taxon>Stramenopiles</taxon>
        <taxon>Ochrophyta</taxon>
        <taxon>Bacillariophyta</taxon>
        <taxon>Mediophyceae</taxon>
        <taxon>Lithodesmiophycidae</taxon>
        <taxon>Lithodesmiales</taxon>
        <taxon>Lithodesmiaceae</taxon>
        <taxon>Ditylum</taxon>
    </lineage>
</organism>
<name>A0A6V2AR72_9STRA</name>
<dbReference type="Pfam" id="PF00657">
    <property type="entry name" value="Lipase_GDSL"/>
    <property type="match status" value="1"/>
</dbReference>
<dbReference type="EMBL" id="HBNS01002923">
    <property type="protein sequence ID" value="CAE4582663.1"/>
    <property type="molecule type" value="Transcribed_RNA"/>
</dbReference>
<dbReference type="InterPro" id="IPR036514">
    <property type="entry name" value="SGNH_hydro_sf"/>
</dbReference>
<dbReference type="EMBL" id="HBNS01002922">
    <property type="protein sequence ID" value="CAE4582661.1"/>
    <property type="molecule type" value="Transcribed_RNA"/>
</dbReference>
<dbReference type="InterPro" id="IPR001087">
    <property type="entry name" value="GDSL"/>
</dbReference>
<protein>
    <recommendedName>
        <fullName evidence="4">SGNH hydrolase-type esterase domain-containing protein</fullName>
    </recommendedName>
</protein>
<gene>
    <name evidence="2" type="ORF">DBRI00130_LOCUS2351</name>
    <name evidence="3" type="ORF">DBRI00130_LOCUS2352</name>
</gene>
<dbReference type="AlphaFoldDB" id="A0A6V2AR72"/>
<feature type="compositionally biased region" description="Basic and acidic residues" evidence="1">
    <location>
        <begin position="102"/>
        <end position="116"/>
    </location>
</feature>